<proteinExistence type="predicted"/>
<dbReference type="EMBL" id="JAXIVS010000026">
    <property type="protein sequence ID" value="MDY7233035.1"/>
    <property type="molecule type" value="Genomic_DNA"/>
</dbReference>
<organism evidence="1 2">
    <name type="scientific">Hyalangium rubrum</name>
    <dbReference type="NCBI Taxonomy" id="3103134"/>
    <lineage>
        <taxon>Bacteria</taxon>
        <taxon>Pseudomonadati</taxon>
        <taxon>Myxococcota</taxon>
        <taxon>Myxococcia</taxon>
        <taxon>Myxococcales</taxon>
        <taxon>Cystobacterineae</taxon>
        <taxon>Archangiaceae</taxon>
        <taxon>Hyalangium</taxon>
    </lineage>
</organism>
<keyword evidence="2" id="KW-1185">Reference proteome</keyword>
<name>A0ABU5HLQ5_9BACT</name>
<evidence type="ECO:0008006" key="3">
    <source>
        <dbReference type="Google" id="ProtNLM"/>
    </source>
</evidence>
<reference evidence="1 2" key="1">
    <citation type="submission" date="2023-12" db="EMBL/GenBank/DDBJ databases">
        <title>the genome sequence of Hyalangium sp. s54d21.</title>
        <authorList>
            <person name="Zhang X."/>
        </authorList>
    </citation>
    <scope>NUCLEOTIDE SEQUENCE [LARGE SCALE GENOMIC DNA]</scope>
    <source>
        <strain evidence="2">s54d21</strain>
    </source>
</reference>
<evidence type="ECO:0000313" key="2">
    <source>
        <dbReference type="Proteomes" id="UP001291309"/>
    </source>
</evidence>
<accession>A0ABU5HLQ5</accession>
<dbReference type="Proteomes" id="UP001291309">
    <property type="component" value="Unassembled WGS sequence"/>
</dbReference>
<gene>
    <name evidence="1" type="ORF">SYV04_42000</name>
</gene>
<sequence length="87" mass="9832">MDDFRKYEAMRDNGASPSDVYYHARTDGIDSVSMIRMLRKIFNLSLLEAKEITVGTSSQTTPSLNESQEKLAPALEKALKKYDDEAQ</sequence>
<comment type="caution">
    <text evidence="1">The sequence shown here is derived from an EMBL/GenBank/DDBJ whole genome shotgun (WGS) entry which is preliminary data.</text>
</comment>
<evidence type="ECO:0000313" key="1">
    <source>
        <dbReference type="EMBL" id="MDY7233035.1"/>
    </source>
</evidence>
<dbReference type="RefSeq" id="WP_321551747.1">
    <property type="nucleotide sequence ID" value="NZ_JAXIVS010000026.1"/>
</dbReference>
<protein>
    <recommendedName>
        <fullName evidence="3">XRE family transcriptional regulator</fullName>
    </recommendedName>
</protein>